<dbReference type="RefSeq" id="WP_125321311.1">
    <property type="nucleotide sequence ID" value="NZ_AP024890.1"/>
</dbReference>
<name>A0A3R9L1T1_9VIBR</name>
<evidence type="ECO:0000313" key="2">
    <source>
        <dbReference type="Proteomes" id="UP000269041"/>
    </source>
</evidence>
<dbReference type="OrthoDB" id="8441435at2"/>
<comment type="caution">
    <text evidence="1">The sequence shown here is derived from an EMBL/GenBank/DDBJ whole genome shotgun (WGS) entry which is preliminary data.</text>
</comment>
<evidence type="ECO:0008006" key="3">
    <source>
        <dbReference type="Google" id="ProtNLM"/>
    </source>
</evidence>
<dbReference type="Proteomes" id="UP000269041">
    <property type="component" value="Unassembled WGS sequence"/>
</dbReference>
<dbReference type="EMBL" id="RSFA01000042">
    <property type="protein sequence ID" value="RSD31093.1"/>
    <property type="molecule type" value="Genomic_DNA"/>
</dbReference>
<evidence type="ECO:0000313" key="1">
    <source>
        <dbReference type="EMBL" id="RSD31093.1"/>
    </source>
</evidence>
<dbReference type="AlphaFoldDB" id="A0A3R9L1T1"/>
<accession>A0A3R9L1T1</accession>
<proteinExistence type="predicted"/>
<sequence>MKYERPRKKNPLGITIEQHFHSAHSIGKFHDHNESVEIFKISTSSTFPRRKRSKIFCTKRNWDERAEHGYMANIEHDFHAQIDNLGTAAERDHSAISRYFNLWRLRHQAHLNRLSNAQLNGISGEDLTKEQQENLEVMHVGYVNSDGEIPARQLTGSQIQLGIDQLMLEFKNTRWGLLQAKKGHFLCADSYHELCIIPVSPKFVFAANLPDKLLTYKEVAAVNKQSIESAKDFYFAKSLKRCPIA</sequence>
<protein>
    <recommendedName>
        <fullName evidence="3">DUF4238 domain-containing protein</fullName>
    </recommendedName>
</protein>
<keyword evidence="2" id="KW-1185">Reference proteome</keyword>
<gene>
    <name evidence="1" type="ORF">EJA03_10520</name>
</gene>
<reference evidence="1 2" key="1">
    <citation type="submission" date="2018-12" db="EMBL/GenBank/DDBJ databases">
        <title>Genomic taxonomy of the Vibrionaceae family.</title>
        <authorList>
            <person name="Gomez-Gil B."/>
            <person name="Enciso-Ibarra K."/>
        </authorList>
    </citation>
    <scope>NUCLEOTIDE SEQUENCE [LARGE SCALE GENOMIC DNA]</scope>
    <source>
        <strain evidence="1 2">CAIM 594</strain>
    </source>
</reference>
<organism evidence="1 2">
    <name type="scientific">Vibrio pectenicida</name>
    <dbReference type="NCBI Taxonomy" id="62763"/>
    <lineage>
        <taxon>Bacteria</taxon>
        <taxon>Pseudomonadati</taxon>
        <taxon>Pseudomonadota</taxon>
        <taxon>Gammaproteobacteria</taxon>
        <taxon>Vibrionales</taxon>
        <taxon>Vibrionaceae</taxon>
        <taxon>Vibrio</taxon>
    </lineage>
</organism>